<evidence type="ECO:0000313" key="2">
    <source>
        <dbReference type="Proteomes" id="UP000199580"/>
    </source>
</evidence>
<evidence type="ECO:0000313" key="1">
    <source>
        <dbReference type="EMBL" id="SDK45758.1"/>
    </source>
</evidence>
<dbReference type="Proteomes" id="UP000199580">
    <property type="component" value="Unassembled WGS sequence"/>
</dbReference>
<protein>
    <submittedName>
        <fullName evidence="1">Uncharacterized protein</fullName>
    </submittedName>
</protein>
<proteinExistence type="predicted"/>
<dbReference type="EMBL" id="FNEZ01000006">
    <property type="protein sequence ID" value="SDK45758.1"/>
    <property type="molecule type" value="Genomic_DNA"/>
</dbReference>
<dbReference type="RefSeq" id="WP_091398397.1">
    <property type="nucleotide sequence ID" value="NZ_BKAI01000025.1"/>
</dbReference>
<name>A0A1G9C289_9FLAO</name>
<organism evidence="1 2">
    <name type="scientific">Flavobacterium noncentrifugens</name>
    <dbReference type="NCBI Taxonomy" id="1128970"/>
    <lineage>
        <taxon>Bacteria</taxon>
        <taxon>Pseudomonadati</taxon>
        <taxon>Bacteroidota</taxon>
        <taxon>Flavobacteriia</taxon>
        <taxon>Flavobacteriales</taxon>
        <taxon>Flavobacteriaceae</taxon>
        <taxon>Flavobacterium</taxon>
    </lineage>
</organism>
<gene>
    <name evidence="1" type="ORF">SAMN04487935_3447</name>
</gene>
<dbReference type="STRING" id="1128970.SAMN04487935_3447"/>
<dbReference type="AlphaFoldDB" id="A0A1G9C289"/>
<accession>A0A1G9C289</accession>
<sequence length="188" mass="22068">MKNRLLQTIILLFTSILFGQSPKEITKYLKTHYAGKPEESSVGYYLYTNDTLKIYPDNVLANVLPKYKFYNFIIDEKGCYGFSSRIGIITKNDKDLVEQFGLWAIGSDQDFNPEFINIFKTKRVRDDKDFEAYVFSIAKLLFSTYYENEFKKGLHTKNCQTFESKNRGIITIEYSNNQITNIKYRMVI</sequence>
<keyword evidence="2" id="KW-1185">Reference proteome</keyword>
<reference evidence="1 2" key="1">
    <citation type="submission" date="2016-10" db="EMBL/GenBank/DDBJ databases">
        <authorList>
            <person name="de Groot N.N."/>
        </authorList>
    </citation>
    <scope>NUCLEOTIDE SEQUENCE [LARGE SCALE GENOMIC DNA]</scope>
    <source>
        <strain evidence="1 2">CGMCC 1.10076</strain>
    </source>
</reference>